<keyword evidence="4" id="KW-0325">Glycoprotein</keyword>
<keyword evidence="8 12" id="KW-0862">Zinc</keyword>
<keyword evidence="5 14" id="KW-0645">Protease</keyword>
<dbReference type="InterPro" id="IPR014782">
    <property type="entry name" value="Peptidase_M1_dom"/>
</dbReference>
<dbReference type="InterPro" id="IPR024571">
    <property type="entry name" value="ERAP1-like_C_dom"/>
</dbReference>
<comment type="subcellular location">
    <subcellularLocation>
        <location evidence="1">Cell membrane</location>
        <topology evidence="1">Lipid-anchor</topology>
        <topology evidence="1">GPI-anchor</topology>
    </subcellularLocation>
</comment>
<dbReference type="Gene3D" id="2.60.40.1910">
    <property type="match status" value="1"/>
</dbReference>
<dbReference type="InterPro" id="IPR050344">
    <property type="entry name" value="Peptidase_M1_aminopeptidases"/>
</dbReference>
<keyword evidence="3 14" id="KW-0031">Aminopeptidase</keyword>
<evidence type="ECO:0000256" key="7">
    <source>
        <dbReference type="ARBA" id="ARBA00022801"/>
    </source>
</evidence>
<evidence type="ECO:0000256" key="4">
    <source>
        <dbReference type="ARBA" id="ARBA00022622"/>
    </source>
</evidence>
<protein>
    <recommendedName>
        <fullName evidence="14">Aminopeptidase</fullName>
        <ecNumber evidence="14">3.4.11.-</ecNumber>
    </recommendedName>
</protein>
<evidence type="ECO:0000256" key="12">
    <source>
        <dbReference type="PIRSR" id="PIRSR634016-3"/>
    </source>
</evidence>
<comment type="cofactor">
    <cofactor evidence="12 14">
        <name>Zn(2+)</name>
        <dbReference type="ChEBI" id="CHEBI:29105"/>
    </cofactor>
    <text evidence="12 14">Binds 1 zinc ion per subunit.</text>
</comment>
<dbReference type="GO" id="GO:0008270">
    <property type="term" value="F:zinc ion binding"/>
    <property type="evidence" value="ECO:0007669"/>
    <property type="project" value="UniProtKB-UniRule"/>
</dbReference>
<dbReference type="EC" id="3.4.11.-" evidence="14"/>
<name>A0A1J1IRH9_9DIPT</name>
<dbReference type="EMBL" id="CVRI01000058">
    <property type="protein sequence ID" value="CRL02760.1"/>
    <property type="molecule type" value="Genomic_DNA"/>
</dbReference>
<dbReference type="AlphaFoldDB" id="A0A1J1IRH9"/>
<evidence type="ECO:0000256" key="5">
    <source>
        <dbReference type="ARBA" id="ARBA00022670"/>
    </source>
</evidence>
<dbReference type="InterPro" id="IPR027268">
    <property type="entry name" value="Peptidase_M4/M1_CTD_sf"/>
</dbReference>
<feature type="active site" description="Proton acceptor" evidence="11">
    <location>
        <position position="370"/>
    </location>
</feature>
<keyword evidence="21" id="KW-1185">Reference proteome</keyword>
<dbReference type="GO" id="GO:0098552">
    <property type="term" value="C:side of membrane"/>
    <property type="evidence" value="ECO:0007669"/>
    <property type="project" value="UniProtKB-KW"/>
</dbReference>
<dbReference type="PANTHER" id="PTHR11533">
    <property type="entry name" value="PROTEASE M1 ZINC METALLOPROTEASE"/>
    <property type="match status" value="1"/>
</dbReference>
<dbReference type="OrthoDB" id="7780774at2759"/>
<evidence type="ECO:0000256" key="10">
    <source>
        <dbReference type="ARBA" id="ARBA00023288"/>
    </source>
</evidence>
<feature type="domain" description="Peptidase M1 membrane alanine aminopeptidase" evidence="17">
    <location>
        <begin position="297"/>
        <end position="522"/>
    </location>
</feature>
<organism evidence="20 21">
    <name type="scientific">Clunio marinus</name>
    <dbReference type="NCBI Taxonomy" id="568069"/>
    <lineage>
        <taxon>Eukaryota</taxon>
        <taxon>Metazoa</taxon>
        <taxon>Ecdysozoa</taxon>
        <taxon>Arthropoda</taxon>
        <taxon>Hexapoda</taxon>
        <taxon>Insecta</taxon>
        <taxon>Pterygota</taxon>
        <taxon>Neoptera</taxon>
        <taxon>Endopterygota</taxon>
        <taxon>Diptera</taxon>
        <taxon>Nematocera</taxon>
        <taxon>Chironomoidea</taxon>
        <taxon>Chironomidae</taxon>
        <taxon>Clunio</taxon>
    </lineage>
</organism>
<evidence type="ECO:0000259" key="19">
    <source>
        <dbReference type="Pfam" id="PF17900"/>
    </source>
</evidence>
<dbReference type="GO" id="GO:0070006">
    <property type="term" value="F:metalloaminopeptidase activity"/>
    <property type="evidence" value="ECO:0007669"/>
    <property type="project" value="TreeGrafter"/>
</dbReference>
<dbReference type="InterPro" id="IPR045357">
    <property type="entry name" value="Aminopeptidase_N-like_N"/>
</dbReference>
<dbReference type="Gene3D" id="1.10.390.10">
    <property type="entry name" value="Neutral Protease Domain 2"/>
    <property type="match status" value="1"/>
</dbReference>
<evidence type="ECO:0000313" key="20">
    <source>
        <dbReference type="EMBL" id="CRL02760.1"/>
    </source>
</evidence>
<proteinExistence type="inferred from homology"/>
<evidence type="ECO:0000256" key="13">
    <source>
        <dbReference type="PIRSR" id="PIRSR634016-4"/>
    </source>
</evidence>
<dbReference type="SUPFAM" id="SSF55486">
    <property type="entry name" value="Metalloproteases ('zincins'), catalytic domain"/>
    <property type="match status" value="1"/>
</dbReference>
<feature type="binding site" evidence="12">
    <location>
        <position position="373"/>
    </location>
    <ligand>
        <name>Zn(2+)</name>
        <dbReference type="ChEBI" id="CHEBI:29105"/>
        <note>catalytic</note>
    </ligand>
</feature>
<dbReference type="Gene3D" id="2.60.40.1730">
    <property type="entry name" value="tricorn interacting facor f3 domain"/>
    <property type="match status" value="1"/>
</dbReference>
<dbReference type="GO" id="GO:0043171">
    <property type="term" value="P:peptide catabolic process"/>
    <property type="evidence" value="ECO:0007669"/>
    <property type="project" value="TreeGrafter"/>
</dbReference>
<keyword evidence="16" id="KW-0732">Signal</keyword>
<accession>A0A1J1IRH9</accession>
<evidence type="ECO:0000256" key="1">
    <source>
        <dbReference type="ARBA" id="ARBA00004609"/>
    </source>
</evidence>
<dbReference type="InterPro" id="IPR034016">
    <property type="entry name" value="M1_APN-typ"/>
</dbReference>
<dbReference type="FunFam" id="1.10.390.10:FF:000013">
    <property type="entry name" value="Aminopeptidase N"/>
    <property type="match status" value="1"/>
</dbReference>
<dbReference type="GO" id="GO:0006508">
    <property type="term" value="P:proteolysis"/>
    <property type="evidence" value="ECO:0007669"/>
    <property type="project" value="UniProtKB-KW"/>
</dbReference>
<evidence type="ECO:0000256" key="6">
    <source>
        <dbReference type="ARBA" id="ARBA00022723"/>
    </source>
</evidence>
<dbReference type="PANTHER" id="PTHR11533:SF290">
    <property type="entry name" value="AMINOPEPTIDASE"/>
    <property type="match status" value="1"/>
</dbReference>
<dbReference type="Gene3D" id="1.25.50.20">
    <property type="match status" value="1"/>
</dbReference>
<dbReference type="PRINTS" id="PR00756">
    <property type="entry name" value="ALADIPTASE"/>
</dbReference>
<feature type="domain" description="ERAP1-like C-terminal" evidence="18">
    <location>
        <begin position="592"/>
        <end position="862"/>
    </location>
</feature>
<evidence type="ECO:0000256" key="16">
    <source>
        <dbReference type="SAM" id="SignalP"/>
    </source>
</evidence>
<feature type="signal peptide" evidence="16">
    <location>
        <begin position="1"/>
        <end position="19"/>
    </location>
</feature>
<comment type="similarity">
    <text evidence="2 14">Belongs to the peptidase M1 family.</text>
</comment>
<dbReference type="Pfam" id="PF11838">
    <property type="entry name" value="ERAP1_C"/>
    <property type="match status" value="1"/>
</dbReference>
<feature type="domain" description="Aminopeptidase N-like N-terminal" evidence="19">
    <location>
        <begin position="74"/>
        <end position="261"/>
    </location>
</feature>
<evidence type="ECO:0000256" key="2">
    <source>
        <dbReference type="ARBA" id="ARBA00010136"/>
    </source>
</evidence>
<reference evidence="20 21" key="1">
    <citation type="submission" date="2015-04" db="EMBL/GenBank/DDBJ databases">
        <authorList>
            <person name="Syromyatnikov M.Y."/>
            <person name="Popov V.N."/>
        </authorList>
    </citation>
    <scope>NUCLEOTIDE SEQUENCE [LARGE SCALE GENOMIC DNA]</scope>
</reference>
<dbReference type="STRING" id="568069.A0A1J1IRH9"/>
<gene>
    <name evidence="20" type="primary">similar to Aminopeptidase N</name>
    <name evidence="20" type="ORF">CLUMA_CG015821</name>
</gene>
<keyword evidence="7 14" id="KW-0378">Hydrolase</keyword>
<evidence type="ECO:0000256" key="14">
    <source>
        <dbReference type="RuleBase" id="RU364040"/>
    </source>
</evidence>
<keyword evidence="4" id="KW-0336">GPI-anchor</keyword>
<evidence type="ECO:0000256" key="3">
    <source>
        <dbReference type="ARBA" id="ARBA00022438"/>
    </source>
</evidence>
<keyword evidence="4" id="KW-0472">Membrane</keyword>
<dbReference type="Pfam" id="PF01433">
    <property type="entry name" value="Peptidase_M1"/>
    <property type="match status" value="1"/>
</dbReference>
<dbReference type="InterPro" id="IPR001930">
    <property type="entry name" value="Peptidase_M1"/>
</dbReference>
<evidence type="ECO:0000256" key="9">
    <source>
        <dbReference type="ARBA" id="ARBA00023049"/>
    </source>
</evidence>
<feature type="binding site" evidence="12">
    <location>
        <position position="392"/>
    </location>
    <ligand>
        <name>Zn(2+)</name>
        <dbReference type="ChEBI" id="CHEBI:29105"/>
        <note>catalytic</note>
    </ligand>
</feature>
<feature type="region of interest" description="Disordered" evidence="15">
    <location>
        <begin position="926"/>
        <end position="951"/>
    </location>
</feature>
<keyword evidence="9 14" id="KW-0482">Metalloprotease</keyword>
<dbReference type="Pfam" id="PF17900">
    <property type="entry name" value="Peptidase_M1_N"/>
    <property type="match status" value="1"/>
</dbReference>
<dbReference type="GO" id="GO:0005737">
    <property type="term" value="C:cytoplasm"/>
    <property type="evidence" value="ECO:0007669"/>
    <property type="project" value="TreeGrafter"/>
</dbReference>
<evidence type="ECO:0000259" key="17">
    <source>
        <dbReference type="Pfam" id="PF01433"/>
    </source>
</evidence>
<dbReference type="SUPFAM" id="SSF63737">
    <property type="entry name" value="Leukotriene A4 hydrolase N-terminal domain"/>
    <property type="match status" value="1"/>
</dbReference>
<evidence type="ECO:0000256" key="11">
    <source>
        <dbReference type="PIRSR" id="PIRSR634016-1"/>
    </source>
</evidence>
<dbReference type="GO" id="GO:0005615">
    <property type="term" value="C:extracellular space"/>
    <property type="evidence" value="ECO:0007669"/>
    <property type="project" value="TreeGrafter"/>
</dbReference>
<feature type="binding site" evidence="12">
    <location>
        <position position="369"/>
    </location>
    <ligand>
        <name>Zn(2+)</name>
        <dbReference type="ChEBI" id="CHEBI:29105"/>
        <note>catalytic</note>
    </ligand>
</feature>
<evidence type="ECO:0000256" key="8">
    <source>
        <dbReference type="ARBA" id="ARBA00022833"/>
    </source>
</evidence>
<dbReference type="InterPro" id="IPR042097">
    <property type="entry name" value="Aminopeptidase_N-like_N_sf"/>
</dbReference>
<dbReference type="GO" id="GO:0005886">
    <property type="term" value="C:plasma membrane"/>
    <property type="evidence" value="ECO:0007669"/>
    <property type="project" value="UniProtKB-SubCell"/>
</dbReference>
<keyword evidence="6 12" id="KW-0479">Metal-binding</keyword>
<evidence type="ECO:0000256" key="15">
    <source>
        <dbReference type="SAM" id="MobiDB-lite"/>
    </source>
</evidence>
<dbReference type="CDD" id="cd09601">
    <property type="entry name" value="M1_APN-Q_like"/>
    <property type="match status" value="1"/>
</dbReference>
<feature type="chain" id="PRO_5012317403" description="Aminopeptidase" evidence="16">
    <location>
        <begin position="20"/>
        <end position="974"/>
    </location>
</feature>
<feature type="site" description="Transition state stabilizer" evidence="13">
    <location>
        <position position="456"/>
    </location>
</feature>
<dbReference type="Proteomes" id="UP000183832">
    <property type="component" value="Unassembled WGS sequence"/>
</dbReference>
<keyword evidence="10" id="KW-0449">Lipoprotein</keyword>
<dbReference type="GO" id="GO:0042277">
    <property type="term" value="F:peptide binding"/>
    <property type="evidence" value="ECO:0007669"/>
    <property type="project" value="TreeGrafter"/>
</dbReference>
<sequence>MVGWKITGIVLLCIASVTSVPIIDNEQPPQLTVQDTDPESYDFLASTLEGKEVKFNDEDDEVEYRLPNNTIPLKYYLWLSTKVDQEIFEFSGRVRIHIRVLEPTLLVKLHARQLNIESISLVNEEGDILASPLLSNYDLQTEILLIVLPNEFATGDELFLHIEYNGILREDGSGFYRASYIDSDDKRVWFATTQFEMTDARHAMPCYDEPGLRAITSLSIQHYGAYTAISNMPVLSRESVEDDPDYVTTTFMDTPPMQSYLLAFIVSNYKYKSNNFVDVEQRIYAKPQAIDDGECDFALGEVDPMLRKLQEYFQVPYPLPKMDHALIRDYIWGAMENFGLITYQETSMLYVEGRDPVTRKKSIIELIGHEYVHQYFGNIINPKWWSYTWLNEGFATLFQYYISDLIYPESDHMERFQNNAQAAAFRVDVIASDSKPLNYYVETPENIRAKFSTISYQKGGSVLRMFQSAITDETFKKGLYYYLGEMYYTAATPQDLHRNLQTAYDEDFPGNGVDLDEVMTTWEEQAGYPLVNVQRTGSSITMTQTRYGGGNEIYTIPISYTTKSNPNFDDMTPKLWMSENTAAIPDFPTNDWIIVNLGLNGYYRVNYDASLWQSLIEGLKENHQMISAYHRKQAFIDMNPSTNTLADVTLAFELMSYLSAETDLTVWNTVSRVEGVFSKYLFGTMAHEQYNELILSIVQPHLTRLGWVERVGESEDDANLRNVVASYSCSALNQECLDVEHQKLLDFLAGTGSASFRVCEAVRNADGNTHKLLIDTMYVHDDKLNFIQNLGCSLNADILKNYLSIILDPFNGLSVGERAQILLYTYRHSATALQTTLEFIHENFGALDHVLGDSLKDQLLSMTSYINDNIYFDVYKRILSAMQAENFLTSAEVTTRTNAVNSNIEWVNSNWQSVAAYLNIQETTTTTTEATTTTGSPDSITTSTEGAETTTGASPSFIASLILIVACFVSNLLI</sequence>
<evidence type="ECO:0000259" key="18">
    <source>
        <dbReference type="Pfam" id="PF11838"/>
    </source>
</evidence>
<evidence type="ECO:0000313" key="21">
    <source>
        <dbReference type="Proteomes" id="UP000183832"/>
    </source>
</evidence>